<accession>A0ABW3UUV4</accession>
<name>A0ABW3UUV4_9BACL</name>
<sequence length="493" mass="56291">MGKKVAAFWIWLGLCMAYSCIILAQDKEPAFTYISPEGIRFQSYSTKWDLDKLKGLYEMLLHCEHGEELAELKQVALYPDRSVGKSGYRVGYYNIKNKSIDLYEVDALPIERTLIHEYGHHFTYYWLQKKEGIYPSQLTEASQWSQIRRLDGFPIRWAGTTLPYSHKWDPEEIMAEDYVLLFGIDSRPLPDRPSDVVNWLRHENDYIPSVLSIPAVRSYWQTAAGLPPKPALKMPVLQQWELVKDETPDEAGPKIHVAFSSAAPSNEHKLMYGIRIMGFGEQGGIPVSITTGLEAEGRGQVEASLDMRPLTQELQTFYLHIQVWALEPESKQIMYTPYYMNWFSFDTETGTLKPMTLPLDKQGLRTMLKNEGMESWPLVLMYLNGKPYNAVRKYQESGVDYIPLRLFSDGDDANQPLNSDGRPLDVQFQQRSVKVQMNQDEAWIDGKSVKLGHFIKKLGSEPVVAVSELPQLFGVVIQWEGDGSGSIVQMDTP</sequence>
<dbReference type="RefSeq" id="WP_345590219.1">
    <property type="nucleotide sequence ID" value="NZ_BAABJG010000022.1"/>
</dbReference>
<proteinExistence type="predicted"/>
<gene>
    <name evidence="2" type="ORF">ACFQ4B_24305</name>
</gene>
<organism evidence="2 3">
    <name type="scientific">Paenibacillus vulneris</name>
    <dbReference type="NCBI Taxonomy" id="1133364"/>
    <lineage>
        <taxon>Bacteria</taxon>
        <taxon>Bacillati</taxon>
        <taxon>Bacillota</taxon>
        <taxon>Bacilli</taxon>
        <taxon>Bacillales</taxon>
        <taxon>Paenibacillaceae</taxon>
        <taxon>Paenibacillus</taxon>
    </lineage>
</organism>
<protein>
    <submittedName>
        <fullName evidence="2">Stalk domain-containing protein</fullName>
    </submittedName>
</protein>
<dbReference type="Pfam" id="PF07833">
    <property type="entry name" value="Cu_amine_oxidN1"/>
    <property type="match status" value="1"/>
</dbReference>
<feature type="domain" description="Copper amine oxidase-like N-terminal" evidence="1">
    <location>
        <begin position="383"/>
        <end position="482"/>
    </location>
</feature>
<keyword evidence="3" id="KW-1185">Reference proteome</keyword>
<evidence type="ECO:0000259" key="1">
    <source>
        <dbReference type="Pfam" id="PF07833"/>
    </source>
</evidence>
<dbReference type="Proteomes" id="UP001597180">
    <property type="component" value="Unassembled WGS sequence"/>
</dbReference>
<evidence type="ECO:0000313" key="2">
    <source>
        <dbReference type="EMBL" id="MFD1223249.1"/>
    </source>
</evidence>
<dbReference type="PROSITE" id="PS51257">
    <property type="entry name" value="PROKAR_LIPOPROTEIN"/>
    <property type="match status" value="1"/>
</dbReference>
<dbReference type="InterPro" id="IPR012854">
    <property type="entry name" value="Cu_amine_oxidase-like_N"/>
</dbReference>
<reference evidence="3" key="1">
    <citation type="journal article" date="2019" name="Int. J. Syst. Evol. Microbiol.">
        <title>The Global Catalogue of Microorganisms (GCM) 10K type strain sequencing project: providing services to taxonomists for standard genome sequencing and annotation.</title>
        <authorList>
            <consortium name="The Broad Institute Genomics Platform"/>
            <consortium name="The Broad Institute Genome Sequencing Center for Infectious Disease"/>
            <person name="Wu L."/>
            <person name="Ma J."/>
        </authorList>
    </citation>
    <scope>NUCLEOTIDE SEQUENCE [LARGE SCALE GENOMIC DNA]</scope>
    <source>
        <strain evidence="3">CCUG 53270</strain>
    </source>
</reference>
<comment type="caution">
    <text evidence="2">The sequence shown here is derived from an EMBL/GenBank/DDBJ whole genome shotgun (WGS) entry which is preliminary data.</text>
</comment>
<dbReference type="EMBL" id="JBHTLU010000034">
    <property type="protein sequence ID" value="MFD1223249.1"/>
    <property type="molecule type" value="Genomic_DNA"/>
</dbReference>
<evidence type="ECO:0000313" key="3">
    <source>
        <dbReference type="Proteomes" id="UP001597180"/>
    </source>
</evidence>